<dbReference type="AlphaFoldDB" id="A0A9D2AKN3"/>
<evidence type="ECO:0000256" key="1">
    <source>
        <dbReference type="ARBA" id="ARBA00022670"/>
    </source>
</evidence>
<evidence type="ECO:0000256" key="2">
    <source>
        <dbReference type="ARBA" id="ARBA00022723"/>
    </source>
</evidence>
<dbReference type="Gene3D" id="3.30.70.360">
    <property type="match status" value="1"/>
</dbReference>
<dbReference type="GO" id="GO:0046872">
    <property type="term" value="F:metal ion binding"/>
    <property type="evidence" value="ECO:0007669"/>
    <property type="project" value="UniProtKB-KW"/>
</dbReference>
<dbReference type="InterPro" id="IPR002933">
    <property type="entry name" value="Peptidase_M20"/>
</dbReference>
<feature type="domain" description="Peptidase M20 dimerisation" evidence="4">
    <location>
        <begin position="190"/>
        <end position="343"/>
    </location>
</feature>
<keyword evidence="3" id="KW-0378">Hydrolase</keyword>
<dbReference type="PANTHER" id="PTHR43270">
    <property type="entry name" value="BETA-ALA-HIS DIPEPTIDASE"/>
    <property type="match status" value="1"/>
</dbReference>
<reference evidence="5" key="1">
    <citation type="journal article" date="2021" name="PeerJ">
        <title>Extensive microbial diversity within the chicken gut microbiome revealed by metagenomics and culture.</title>
        <authorList>
            <person name="Gilroy R."/>
            <person name="Ravi A."/>
            <person name="Getino M."/>
            <person name="Pursley I."/>
            <person name="Horton D.L."/>
            <person name="Alikhan N.F."/>
            <person name="Baker D."/>
            <person name="Gharbi K."/>
            <person name="Hall N."/>
            <person name="Watson M."/>
            <person name="Adriaenssens E.M."/>
            <person name="Foster-Nyarko E."/>
            <person name="Jarju S."/>
            <person name="Secka A."/>
            <person name="Antonio M."/>
            <person name="Oren A."/>
            <person name="Chaudhuri R.R."/>
            <person name="La Ragione R."/>
            <person name="Hildebrand F."/>
            <person name="Pallen M.J."/>
        </authorList>
    </citation>
    <scope>NUCLEOTIDE SEQUENCE</scope>
    <source>
        <strain evidence="5">ChiSxjej3B15-572</strain>
    </source>
</reference>
<dbReference type="PANTHER" id="PTHR43270:SF8">
    <property type="entry name" value="DI- AND TRIPEPTIDASE DUG2-RELATED"/>
    <property type="match status" value="1"/>
</dbReference>
<gene>
    <name evidence="5" type="ORF">H9856_00610</name>
</gene>
<dbReference type="SUPFAM" id="SSF53187">
    <property type="entry name" value="Zn-dependent exopeptidases"/>
    <property type="match status" value="1"/>
</dbReference>
<dbReference type="Gene3D" id="3.40.630.10">
    <property type="entry name" value="Zn peptidases"/>
    <property type="match status" value="1"/>
</dbReference>
<name>A0A9D2AKN3_9LACO</name>
<dbReference type="GO" id="GO:0008233">
    <property type="term" value="F:peptidase activity"/>
    <property type="evidence" value="ECO:0007669"/>
    <property type="project" value="UniProtKB-KW"/>
</dbReference>
<evidence type="ECO:0000259" key="4">
    <source>
        <dbReference type="Pfam" id="PF07687"/>
    </source>
</evidence>
<comment type="caution">
    <text evidence="5">The sequence shown here is derived from an EMBL/GenBank/DDBJ whole genome shotgun (WGS) entry which is preliminary data.</text>
</comment>
<evidence type="ECO:0000313" key="5">
    <source>
        <dbReference type="EMBL" id="HIX34910.1"/>
    </source>
</evidence>
<evidence type="ECO:0000313" key="6">
    <source>
        <dbReference type="Proteomes" id="UP000824231"/>
    </source>
</evidence>
<dbReference type="InterPro" id="IPR051458">
    <property type="entry name" value="Cyt/Met_Dipeptidase"/>
</dbReference>
<accession>A0A9D2AKN3</accession>
<keyword evidence="1" id="KW-0645">Protease</keyword>
<dbReference type="Pfam" id="PF07687">
    <property type="entry name" value="M20_dimer"/>
    <property type="match status" value="1"/>
</dbReference>
<evidence type="ECO:0000256" key="3">
    <source>
        <dbReference type="ARBA" id="ARBA00022801"/>
    </source>
</evidence>
<dbReference type="GO" id="GO:0006508">
    <property type="term" value="P:proteolysis"/>
    <property type="evidence" value="ECO:0007669"/>
    <property type="project" value="UniProtKB-KW"/>
</dbReference>
<dbReference type="Pfam" id="PF01546">
    <property type="entry name" value="Peptidase_M20"/>
    <property type="match status" value="1"/>
</dbReference>
<dbReference type="Proteomes" id="UP000824231">
    <property type="component" value="Unassembled WGS sequence"/>
</dbReference>
<dbReference type="InterPro" id="IPR011650">
    <property type="entry name" value="Peptidase_M20_dimer"/>
</dbReference>
<reference evidence="5" key="2">
    <citation type="submission" date="2021-04" db="EMBL/GenBank/DDBJ databases">
        <authorList>
            <person name="Gilroy R."/>
        </authorList>
    </citation>
    <scope>NUCLEOTIDE SEQUENCE</scope>
    <source>
        <strain evidence="5">ChiSxjej3B15-572</strain>
    </source>
</reference>
<organism evidence="5 6">
    <name type="scientific">Candidatus Limosilactobacillus merdigallinarum</name>
    <dbReference type="NCBI Taxonomy" id="2838652"/>
    <lineage>
        <taxon>Bacteria</taxon>
        <taxon>Bacillati</taxon>
        <taxon>Bacillota</taxon>
        <taxon>Bacilli</taxon>
        <taxon>Lactobacillales</taxon>
        <taxon>Lactobacillaceae</taxon>
        <taxon>Limosilactobacillus</taxon>
    </lineage>
</organism>
<protein>
    <submittedName>
        <fullName evidence="5">M20/M25/M40 family metallo-hydrolase</fullName>
    </submittedName>
</protein>
<dbReference type="EMBL" id="DXFH01000001">
    <property type="protein sequence ID" value="HIX34910.1"/>
    <property type="molecule type" value="Genomic_DNA"/>
</dbReference>
<sequence length="447" mass="49339">MTATLTDLSKYASEHWQDFSDLWRFKTIAAQHLGIQETIDWLAKTFKQLGAKTVEVWNDQGGNPVIYAEFAGNSDKTVLFYNHYDTQPADPVDQWDSDPFEPSVRDGKIFVRGAEDDKGELLFRLVLLKYYQEHGGLPVNAKFYVEGEEEIGSSHVVKYTQAHRDQLTADAVIWEGGAKNAAGQLSITGGLRGIACLKLSVSSAKTDLHSSLASYAESAPWRLVKALNSLRDDDDNHIKVAGIYDDVTPLTDEERSLIGKLNFDPQTIIQNAGLTRPLLSKQPLIDLANEPTINIEGITAGYQDEGVKTVTPRYASAKLDFRLAPSQDPTRITGLVQKQLEQNGFSDVKAEYLVGQPGFRSDVNHPFIKLVCDTAAEVYGENGYEYVLNSYGAGPAYAFGRLLKLPVLSIGLGYAGAHVHGANENIRLNDAYQALQHLDLVLSRFAE</sequence>
<proteinExistence type="predicted"/>
<keyword evidence="2" id="KW-0479">Metal-binding</keyword>